<dbReference type="AlphaFoldDB" id="A0AAV5W7C7"/>
<reference evidence="1" key="1">
    <citation type="submission" date="2023-10" db="EMBL/GenBank/DDBJ databases">
        <title>Genome assembly of Pristionchus species.</title>
        <authorList>
            <person name="Yoshida K."/>
            <person name="Sommer R.J."/>
        </authorList>
    </citation>
    <scope>NUCLEOTIDE SEQUENCE</scope>
    <source>
        <strain evidence="1">RS5133</strain>
    </source>
</reference>
<dbReference type="GO" id="GO:0030041">
    <property type="term" value="P:actin filament polymerization"/>
    <property type="evidence" value="ECO:0007669"/>
    <property type="project" value="TreeGrafter"/>
</dbReference>
<dbReference type="Proteomes" id="UP001432322">
    <property type="component" value="Unassembled WGS sequence"/>
</dbReference>
<evidence type="ECO:0000313" key="1">
    <source>
        <dbReference type="EMBL" id="GMT26609.1"/>
    </source>
</evidence>
<name>A0AAV5W7C7_9BILA</name>
<feature type="non-terminal residue" evidence="1">
    <location>
        <position position="83"/>
    </location>
</feature>
<feature type="non-terminal residue" evidence="1">
    <location>
        <position position="1"/>
    </location>
</feature>
<dbReference type="PANTHER" id="PTHR33351">
    <property type="entry name" value="HISACTOPHILIN-1-RELATED"/>
    <property type="match status" value="1"/>
</dbReference>
<organism evidence="1 2">
    <name type="scientific">Pristionchus fissidentatus</name>
    <dbReference type="NCBI Taxonomy" id="1538716"/>
    <lineage>
        <taxon>Eukaryota</taxon>
        <taxon>Metazoa</taxon>
        <taxon>Ecdysozoa</taxon>
        <taxon>Nematoda</taxon>
        <taxon>Chromadorea</taxon>
        <taxon>Rhabditida</taxon>
        <taxon>Rhabditina</taxon>
        <taxon>Diplogasteromorpha</taxon>
        <taxon>Diplogasteroidea</taxon>
        <taxon>Neodiplogasteridae</taxon>
        <taxon>Pristionchus</taxon>
    </lineage>
</organism>
<gene>
    <name evidence="1" type="ORF">PFISCL1PPCAC_17906</name>
</gene>
<evidence type="ECO:0000313" key="2">
    <source>
        <dbReference type="Proteomes" id="UP001432322"/>
    </source>
</evidence>
<dbReference type="SUPFAM" id="SSF50405">
    <property type="entry name" value="Actin-crosslinking proteins"/>
    <property type="match status" value="1"/>
</dbReference>
<sequence length="83" mass="9377">TPGHLENWYIEDWKEQGVVLKARGGPTKPGQFLRAYPDGRVDLSFAHPKDEARSIWKSFKNGNGSWSFRSADGKWLSARQDGS</sequence>
<dbReference type="InterPro" id="IPR008999">
    <property type="entry name" value="Actin-crosslinking"/>
</dbReference>
<dbReference type="GO" id="GO:0015629">
    <property type="term" value="C:actin cytoskeleton"/>
    <property type="evidence" value="ECO:0007669"/>
    <property type="project" value="TreeGrafter"/>
</dbReference>
<dbReference type="InterPro" id="IPR052883">
    <property type="entry name" value="Hisactophilin"/>
</dbReference>
<keyword evidence="2" id="KW-1185">Reference proteome</keyword>
<dbReference type="EMBL" id="BTSY01000005">
    <property type="protein sequence ID" value="GMT26609.1"/>
    <property type="molecule type" value="Genomic_DNA"/>
</dbReference>
<dbReference type="GO" id="GO:0051015">
    <property type="term" value="F:actin filament binding"/>
    <property type="evidence" value="ECO:0007669"/>
    <property type="project" value="TreeGrafter"/>
</dbReference>
<accession>A0AAV5W7C7</accession>
<dbReference type="CDD" id="cd00257">
    <property type="entry name" value="beta-trefoil_FSCN-like"/>
    <property type="match status" value="1"/>
</dbReference>
<protein>
    <submittedName>
        <fullName evidence="1">Uncharacterized protein</fullName>
    </submittedName>
</protein>
<dbReference type="Gene3D" id="2.80.10.50">
    <property type="match status" value="1"/>
</dbReference>
<proteinExistence type="predicted"/>
<comment type="caution">
    <text evidence="1">The sequence shown here is derived from an EMBL/GenBank/DDBJ whole genome shotgun (WGS) entry which is preliminary data.</text>
</comment>
<dbReference type="PANTHER" id="PTHR33351:SF1">
    <property type="entry name" value="IG-LIKE DOMAIN-CONTAINING PROTEIN-RELATED"/>
    <property type="match status" value="1"/>
</dbReference>